<evidence type="ECO:0000313" key="2">
    <source>
        <dbReference type="Proteomes" id="UP001175000"/>
    </source>
</evidence>
<dbReference type="EMBL" id="JAULSU010000003">
    <property type="protein sequence ID" value="KAK0623886.1"/>
    <property type="molecule type" value="Genomic_DNA"/>
</dbReference>
<dbReference type="AlphaFoldDB" id="A0AA40C3D9"/>
<keyword evidence="2" id="KW-1185">Reference proteome</keyword>
<organism evidence="1 2">
    <name type="scientific">Immersiella caudata</name>
    <dbReference type="NCBI Taxonomy" id="314043"/>
    <lineage>
        <taxon>Eukaryota</taxon>
        <taxon>Fungi</taxon>
        <taxon>Dikarya</taxon>
        <taxon>Ascomycota</taxon>
        <taxon>Pezizomycotina</taxon>
        <taxon>Sordariomycetes</taxon>
        <taxon>Sordariomycetidae</taxon>
        <taxon>Sordariales</taxon>
        <taxon>Lasiosphaeriaceae</taxon>
        <taxon>Immersiella</taxon>
    </lineage>
</organism>
<accession>A0AA40C3D9</accession>
<proteinExistence type="predicted"/>
<comment type="caution">
    <text evidence="1">The sequence shown here is derived from an EMBL/GenBank/DDBJ whole genome shotgun (WGS) entry which is preliminary data.</text>
</comment>
<reference evidence="1" key="1">
    <citation type="submission" date="2023-06" db="EMBL/GenBank/DDBJ databases">
        <title>Genome-scale phylogeny and comparative genomics of the fungal order Sordariales.</title>
        <authorList>
            <consortium name="Lawrence Berkeley National Laboratory"/>
            <person name="Hensen N."/>
            <person name="Bonometti L."/>
            <person name="Westerberg I."/>
            <person name="Brannstrom I.O."/>
            <person name="Guillou S."/>
            <person name="Cros-Aarteil S."/>
            <person name="Calhoun S."/>
            <person name="Haridas S."/>
            <person name="Kuo A."/>
            <person name="Mondo S."/>
            <person name="Pangilinan J."/>
            <person name="Riley R."/>
            <person name="Labutti K."/>
            <person name="Andreopoulos B."/>
            <person name="Lipzen A."/>
            <person name="Chen C."/>
            <person name="Yanf M."/>
            <person name="Daum C."/>
            <person name="Ng V."/>
            <person name="Clum A."/>
            <person name="Steindorff A."/>
            <person name="Ohm R."/>
            <person name="Martin F."/>
            <person name="Silar P."/>
            <person name="Natvig D."/>
            <person name="Lalanne C."/>
            <person name="Gautier V."/>
            <person name="Ament-Velasquez S.L."/>
            <person name="Kruys A."/>
            <person name="Hutchinson M.I."/>
            <person name="Powell A.J."/>
            <person name="Barry K."/>
            <person name="Miller A.N."/>
            <person name="Grigoriev I.V."/>
            <person name="Debuchy R."/>
            <person name="Gladieux P."/>
            <person name="Thoren M.H."/>
            <person name="Johannesson H."/>
        </authorList>
    </citation>
    <scope>NUCLEOTIDE SEQUENCE</scope>
    <source>
        <strain evidence="1">CBS 606.72</strain>
    </source>
</reference>
<protein>
    <submittedName>
        <fullName evidence="1">Uncharacterized protein</fullName>
    </submittedName>
</protein>
<gene>
    <name evidence="1" type="ORF">B0T14DRAFT_190816</name>
</gene>
<name>A0AA40C3D9_9PEZI</name>
<sequence>MHLWGCDNPTVWACGVNTNRVCLAAEGEGVLFMLLADLFLLGEPRSLQVLIKQHDYLLQRQPSSSKVHVARLLLECVECSVGGGKAEVHRVVETHMPWRDGIGIRYARAGLRHPAGIAGGRGVTCALGGRDIIEADYAWSVLRPVGDLLNAWDVVAPHEEHFMLIVVMAAKFLFSASTNREPQAGKIVKKVAVGIVEGTEWKCRGICIGCWGLA</sequence>
<dbReference type="Proteomes" id="UP001175000">
    <property type="component" value="Unassembled WGS sequence"/>
</dbReference>
<evidence type="ECO:0000313" key="1">
    <source>
        <dbReference type="EMBL" id="KAK0623886.1"/>
    </source>
</evidence>